<dbReference type="Pfam" id="PF06925">
    <property type="entry name" value="MGDG_synth"/>
    <property type="match status" value="1"/>
</dbReference>
<gene>
    <name evidence="7" type="ORF">D7Z54_22195</name>
</gene>
<evidence type="ECO:0000256" key="4">
    <source>
        <dbReference type="ARBA" id="ARBA00022679"/>
    </source>
</evidence>
<evidence type="ECO:0000256" key="1">
    <source>
        <dbReference type="ARBA" id="ARBA00004370"/>
    </source>
</evidence>
<evidence type="ECO:0000256" key="2">
    <source>
        <dbReference type="ARBA" id="ARBA00006962"/>
    </source>
</evidence>
<dbReference type="GO" id="GO:0016020">
    <property type="term" value="C:membrane"/>
    <property type="evidence" value="ECO:0007669"/>
    <property type="project" value="UniProtKB-SubCell"/>
</dbReference>
<dbReference type="InterPro" id="IPR050519">
    <property type="entry name" value="Glycosyltransf_28_UgtP"/>
</dbReference>
<comment type="caution">
    <text evidence="7">The sequence shown here is derived from an EMBL/GenBank/DDBJ whole genome shotgun (WGS) entry which is preliminary data.</text>
</comment>
<evidence type="ECO:0000256" key="3">
    <source>
        <dbReference type="ARBA" id="ARBA00022676"/>
    </source>
</evidence>
<reference evidence="7 8" key="1">
    <citation type="submission" date="2018-10" db="EMBL/GenBank/DDBJ databases">
        <title>Draft genome sequence of Bacillus salarius IM0101, isolated from a hypersaline soil in Inner Mongolia, China.</title>
        <authorList>
            <person name="Yamprayoonswat W."/>
            <person name="Boonvisut S."/>
            <person name="Jumpathong W."/>
            <person name="Sittihan S."/>
            <person name="Ruangsuj P."/>
            <person name="Wanthongcharoen S."/>
            <person name="Thongpramul N."/>
            <person name="Pimmason S."/>
            <person name="Yu B."/>
            <person name="Yasawong M."/>
        </authorList>
    </citation>
    <scope>NUCLEOTIDE SEQUENCE [LARGE SCALE GENOMIC DNA]</scope>
    <source>
        <strain evidence="7 8">IM0101</strain>
    </source>
</reference>
<accession>A0A3R9RAU6</accession>
<dbReference type="RefSeq" id="WP_125559133.1">
    <property type="nucleotide sequence ID" value="NZ_RBVX01000027.1"/>
</dbReference>
<comment type="subcellular location">
    <subcellularLocation>
        <location evidence="1">Membrane</location>
    </subcellularLocation>
</comment>
<dbReference type="PANTHER" id="PTHR43025">
    <property type="entry name" value="MONOGALACTOSYLDIACYLGLYCEROL SYNTHASE"/>
    <property type="match status" value="1"/>
</dbReference>
<dbReference type="Gene3D" id="3.40.50.2000">
    <property type="entry name" value="Glycogen Phosphorylase B"/>
    <property type="match status" value="1"/>
</dbReference>
<keyword evidence="3" id="KW-0328">Glycosyltransferase</keyword>
<dbReference type="PANTHER" id="PTHR43025:SF3">
    <property type="entry name" value="MONOGALACTOSYLDIACYLGLYCEROL SYNTHASE 1, CHLOROPLASTIC"/>
    <property type="match status" value="1"/>
</dbReference>
<evidence type="ECO:0008006" key="9">
    <source>
        <dbReference type="Google" id="ProtNLM"/>
    </source>
</evidence>
<dbReference type="Pfam" id="PF04101">
    <property type="entry name" value="Glyco_tran_28_C"/>
    <property type="match status" value="1"/>
</dbReference>
<feature type="domain" description="Glycosyl transferase family 28 C-terminal" evidence="5">
    <location>
        <begin position="190"/>
        <end position="307"/>
    </location>
</feature>
<proteinExistence type="inferred from homology"/>
<protein>
    <recommendedName>
        <fullName evidence="9">Processive 1,2-diacylglycerol beta-glucosyltransferase</fullName>
    </recommendedName>
</protein>
<sequence>MRIHIWTVSYGHGHNKAALLLQKEAEAMNHESIVFHPLEEGCRVLHIFSSMLYRTMLSFTPYMWRKLSQQIFPAVVRILAQAFQKTVQEGLKADLILSVHPLLTALAGEGMKRTGSFIPLYHVATDYWQAPVANHPAVNGFFLPDIDKENRTSMNAPVFPTGIPVENVNKRYTKKECCLEHGWDFSKPLLLVCGGGEGLFPFQKVVEELKKLPTSSTIVVIEGKRKRKETLQNPQDNIHVIPFTDRFTDYLQAADVLITKAGGMTLTETTICETPTVLYEPLAGQEERNACYFVKKQAASWTFTLEAMRTKVATYIHCPFERERMKRRLRRLQRPESTKHIITAASHHALGTMLHAKINSK</sequence>
<evidence type="ECO:0000259" key="5">
    <source>
        <dbReference type="Pfam" id="PF04101"/>
    </source>
</evidence>
<comment type="similarity">
    <text evidence="2">Belongs to the glycosyltransferase 28 family.</text>
</comment>
<dbReference type="InterPro" id="IPR007235">
    <property type="entry name" value="Glyco_trans_28_C"/>
</dbReference>
<organism evidence="7 8">
    <name type="scientific">Salibacterium salarium</name>
    <dbReference type="NCBI Taxonomy" id="284579"/>
    <lineage>
        <taxon>Bacteria</taxon>
        <taxon>Bacillati</taxon>
        <taxon>Bacillota</taxon>
        <taxon>Bacilli</taxon>
        <taxon>Bacillales</taxon>
        <taxon>Bacillaceae</taxon>
    </lineage>
</organism>
<dbReference type="Proteomes" id="UP000275076">
    <property type="component" value="Unassembled WGS sequence"/>
</dbReference>
<dbReference type="EMBL" id="RBVX01000027">
    <property type="protein sequence ID" value="RSL31220.1"/>
    <property type="molecule type" value="Genomic_DNA"/>
</dbReference>
<dbReference type="GO" id="GO:0016758">
    <property type="term" value="F:hexosyltransferase activity"/>
    <property type="evidence" value="ECO:0007669"/>
    <property type="project" value="InterPro"/>
</dbReference>
<evidence type="ECO:0000313" key="8">
    <source>
        <dbReference type="Proteomes" id="UP000275076"/>
    </source>
</evidence>
<keyword evidence="4" id="KW-0808">Transferase</keyword>
<evidence type="ECO:0000313" key="7">
    <source>
        <dbReference type="EMBL" id="RSL31220.1"/>
    </source>
</evidence>
<dbReference type="SUPFAM" id="SSF53756">
    <property type="entry name" value="UDP-Glycosyltransferase/glycogen phosphorylase"/>
    <property type="match status" value="1"/>
</dbReference>
<keyword evidence="8" id="KW-1185">Reference proteome</keyword>
<name>A0A3R9RAU6_9BACI</name>
<evidence type="ECO:0000259" key="6">
    <source>
        <dbReference type="Pfam" id="PF06925"/>
    </source>
</evidence>
<dbReference type="OrthoDB" id="9815663at2"/>
<dbReference type="GO" id="GO:0009247">
    <property type="term" value="P:glycolipid biosynthetic process"/>
    <property type="evidence" value="ECO:0007669"/>
    <property type="project" value="InterPro"/>
</dbReference>
<dbReference type="InterPro" id="IPR009695">
    <property type="entry name" value="Diacylglyc_glucosyltr_N"/>
</dbReference>
<dbReference type="AlphaFoldDB" id="A0A3R9RAU6"/>
<feature type="domain" description="Diacylglycerol glucosyltransferase N-terminal" evidence="6">
    <location>
        <begin position="14"/>
        <end position="165"/>
    </location>
</feature>